<protein>
    <submittedName>
        <fullName evidence="2">Uncharacterized protein</fullName>
    </submittedName>
</protein>
<gene>
    <name evidence="2" type="ORF">ACFWR3_26305</name>
</gene>
<sequence length="450" mass="48095">MSVRNLLDAAFAQPAVPATRGSGLTFTALSSGAWKEFLLGPGAGPGGSGSWDEQLAVLWKRVVAECGEAGRLAAEYDIDWELAPHEAKAVLALCGPDDVVIDVAAAALETQREQWERERRFARIHRRLPSDLSGLVPADVGALRSGLLDERDFRASTYAVQQDRAVRWLRALTGTAAYLSAAHMVPAALALDVVTTAPLDEGTRDSLRLPAPWSFITHEAVPLRAAQADDDELAALIEAGVCVGPEPVILGGLLAAQPDGRLDTTSGFLLISSLDATGKRCQVLQPASYGDHGGGRVLYGYAAQLAFARWTPPPVLPAPGPRPMSRSALGRIAASEAGQAGGFHGVRVLDFAPPPEEPPQERPAPTGSRGPLVVGTWRRAHWKPGVRIGIRDSDGRLVGPVYKDGAVEGLTFTRERRFFTRARVRPDLPLAPTTPVYRIPSPAAEQGRRR</sequence>
<feature type="region of interest" description="Disordered" evidence="1">
    <location>
        <begin position="346"/>
        <end position="372"/>
    </location>
</feature>
<keyword evidence="3" id="KW-1185">Reference proteome</keyword>
<reference evidence="2 3" key="1">
    <citation type="submission" date="2024-09" db="EMBL/GenBank/DDBJ databases">
        <title>The Natural Products Discovery Center: Release of the First 8490 Sequenced Strains for Exploring Actinobacteria Biosynthetic Diversity.</title>
        <authorList>
            <person name="Kalkreuter E."/>
            <person name="Kautsar S.A."/>
            <person name="Yang D."/>
            <person name="Bader C.D."/>
            <person name="Teijaro C.N."/>
            <person name="Fluegel L."/>
            <person name="Davis C.M."/>
            <person name="Simpson J.R."/>
            <person name="Lauterbach L."/>
            <person name="Steele A.D."/>
            <person name="Gui C."/>
            <person name="Meng S."/>
            <person name="Li G."/>
            <person name="Viehrig K."/>
            <person name="Ye F."/>
            <person name="Su P."/>
            <person name="Kiefer A.F."/>
            <person name="Nichols A."/>
            <person name="Cepeda A.J."/>
            <person name="Yan W."/>
            <person name="Fan B."/>
            <person name="Jiang Y."/>
            <person name="Adhikari A."/>
            <person name="Zheng C.-J."/>
            <person name="Schuster L."/>
            <person name="Cowan T.M."/>
            <person name="Smanski M.J."/>
            <person name="Chevrette M.G."/>
            <person name="De Carvalho L.P.S."/>
            <person name="Shen B."/>
        </authorList>
    </citation>
    <scope>NUCLEOTIDE SEQUENCE [LARGE SCALE GENOMIC DNA]</scope>
    <source>
        <strain evidence="2 3">NPDC058584</strain>
    </source>
</reference>
<evidence type="ECO:0000313" key="2">
    <source>
        <dbReference type="EMBL" id="MFD3959574.1"/>
    </source>
</evidence>
<dbReference type="EMBL" id="JBHXPM010000029">
    <property type="protein sequence ID" value="MFD3959574.1"/>
    <property type="molecule type" value="Genomic_DNA"/>
</dbReference>
<dbReference type="Proteomes" id="UP001598300">
    <property type="component" value="Unassembled WGS sequence"/>
</dbReference>
<evidence type="ECO:0000313" key="3">
    <source>
        <dbReference type="Proteomes" id="UP001598300"/>
    </source>
</evidence>
<proteinExistence type="predicted"/>
<organism evidence="2 3">
    <name type="scientific">Streptomyces bacillaris</name>
    <dbReference type="NCBI Taxonomy" id="68179"/>
    <lineage>
        <taxon>Bacteria</taxon>
        <taxon>Bacillati</taxon>
        <taxon>Actinomycetota</taxon>
        <taxon>Actinomycetes</taxon>
        <taxon>Kitasatosporales</taxon>
        <taxon>Streptomycetaceae</taxon>
        <taxon>Streptomyces</taxon>
    </lineage>
</organism>
<evidence type="ECO:0000256" key="1">
    <source>
        <dbReference type="SAM" id="MobiDB-lite"/>
    </source>
</evidence>
<dbReference type="RefSeq" id="WP_070201162.1">
    <property type="nucleotide sequence ID" value="NZ_JBHXNM010000036.1"/>
</dbReference>
<accession>A0ABW6E0M3</accession>
<feature type="region of interest" description="Disordered" evidence="1">
    <location>
        <begin position="430"/>
        <end position="450"/>
    </location>
</feature>
<name>A0ABW6E0M3_9ACTN</name>
<comment type="caution">
    <text evidence="2">The sequence shown here is derived from an EMBL/GenBank/DDBJ whole genome shotgun (WGS) entry which is preliminary data.</text>
</comment>